<gene>
    <name evidence="1" type="ORF">P353_03085</name>
</gene>
<name>A0A096FR49_COMTE</name>
<dbReference type="EMBL" id="AWOR01000001">
    <property type="protein sequence ID" value="KGH32424.1"/>
    <property type="molecule type" value="Genomic_DNA"/>
</dbReference>
<accession>A0A096FR49</accession>
<dbReference type="AlphaFoldDB" id="A0A096FR49"/>
<protein>
    <submittedName>
        <fullName evidence="1">Uncharacterized protein</fullName>
    </submittedName>
</protein>
<organism evidence="1 2">
    <name type="scientific">Comamonas testosteroni</name>
    <name type="common">Pseudomonas testosteroni</name>
    <dbReference type="NCBI Taxonomy" id="285"/>
    <lineage>
        <taxon>Bacteria</taxon>
        <taxon>Pseudomonadati</taxon>
        <taxon>Pseudomonadota</taxon>
        <taxon>Betaproteobacteria</taxon>
        <taxon>Burkholderiales</taxon>
        <taxon>Comamonadaceae</taxon>
        <taxon>Comamonas</taxon>
    </lineage>
</organism>
<evidence type="ECO:0000313" key="1">
    <source>
        <dbReference type="EMBL" id="KGH32424.1"/>
    </source>
</evidence>
<comment type="caution">
    <text evidence="1">The sequence shown here is derived from an EMBL/GenBank/DDBJ whole genome shotgun (WGS) entry which is preliminary data.</text>
</comment>
<evidence type="ECO:0000313" key="2">
    <source>
        <dbReference type="Proteomes" id="UP000029553"/>
    </source>
</evidence>
<proteinExistence type="predicted"/>
<sequence length="43" mass="4823">MELGKAAFSEIEIYSQIEKFVYLGKPCGITEAQLTQKMSTPIK</sequence>
<reference evidence="1 2" key="1">
    <citation type="submission" date="2013-09" db="EMBL/GenBank/DDBJ databases">
        <title>High correlation between genotypes and phenotypes of environmental bacteria Comamonas testosteroni strains.</title>
        <authorList>
            <person name="Liu L."/>
            <person name="Zhu W."/>
            <person name="Xia X."/>
            <person name="Xu B."/>
            <person name="Luo M."/>
            <person name="Wang G."/>
        </authorList>
    </citation>
    <scope>NUCLEOTIDE SEQUENCE [LARGE SCALE GENOMIC DNA]</scope>
    <source>
        <strain evidence="1 2">JL40</strain>
    </source>
</reference>
<dbReference type="Proteomes" id="UP000029553">
    <property type="component" value="Unassembled WGS sequence"/>
</dbReference>